<dbReference type="GO" id="GO:0005525">
    <property type="term" value="F:GTP binding"/>
    <property type="evidence" value="ECO:0007669"/>
    <property type="project" value="UniProtKB-KW"/>
</dbReference>
<feature type="compositionally biased region" description="Pro residues" evidence="7">
    <location>
        <begin position="27"/>
        <end position="38"/>
    </location>
</feature>
<dbReference type="InterPro" id="IPR052236">
    <property type="entry name" value="Small_GTPase_RasD"/>
</dbReference>
<evidence type="ECO:0000256" key="7">
    <source>
        <dbReference type="SAM" id="MobiDB-lite"/>
    </source>
</evidence>
<comment type="caution">
    <text evidence="8">The sequence shown here is derived from an EMBL/GenBank/DDBJ whole genome shotgun (WGS) entry which is preliminary data.</text>
</comment>
<reference evidence="8 9" key="1">
    <citation type="journal article" date="2024" name="Science">
        <title>Giant polyketide synthase enzymes in the biosynthesis of giant marine polyether toxins.</title>
        <authorList>
            <person name="Fallon T.R."/>
            <person name="Shende V.V."/>
            <person name="Wierzbicki I.H."/>
            <person name="Pendleton A.L."/>
            <person name="Watervoot N.F."/>
            <person name="Auber R.P."/>
            <person name="Gonzalez D.J."/>
            <person name="Wisecaver J.H."/>
            <person name="Moore B.S."/>
        </authorList>
    </citation>
    <scope>NUCLEOTIDE SEQUENCE [LARGE SCALE GENOMIC DNA]</scope>
    <source>
        <strain evidence="8 9">12B1</strain>
    </source>
</reference>
<keyword evidence="3" id="KW-0488">Methylation</keyword>
<evidence type="ECO:0000256" key="4">
    <source>
        <dbReference type="ARBA" id="ARBA00023134"/>
    </source>
</evidence>
<name>A0AB34ILR1_PRYPA</name>
<evidence type="ECO:0000256" key="6">
    <source>
        <dbReference type="ARBA" id="ARBA00023288"/>
    </source>
</evidence>
<comment type="subcellular location">
    <subcellularLocation>
        <location evidence="1">Cell membrane</location>
        <topology evidence="1">Lipid-anchor</topology>
    </subcellularLocation>
</comment>
<evidence type="ECO:0000256" key="3">
    <source>
        <dbReference type="ARBA" id="ARBA00022481"/>
    </source>
</evidence>
<dbReference type="AlphaFoldDB" id="A0AB34ILR1"/>
<sequence>MYSLSHGSVPSRRGRGDPRALLASLWPPFPPPRRAPPSPREDAAALDPDEPLVAVDRGPEAMPWHPARMDPPLAYRLCVLGAPRSGKSSLLARLTSHAFDGGYTPTRRSEQLFTTSGAARGAPQIFWELEDTAGVPAGRPAAALAALLRPLLWYERRREGGAEEARLDAMGLAAMAARGADPLASVLATARKRTGFVVVAAVDDAASFELAYALVDAIFDRLEYEPHHDAIACPAAVVLVGSKADRPPSQRHATAAALARGVEARYARRVSYVECSAATNENVAQVLHEALRRIKELPERKAIKEARRRGRGRAGLSFDTLVESATNYFRRPSDYNT</sequence>
<organism evidence="8 9">
    <name type="scientific">Prymnesium parvum</name>
    <name type="common">Toxic golden alga</name>
    <dbReference type="NCBI Taxonomy" id="97485"/>
    <lineage>
        <taxon>Eukaryota</taxon>
        <taxon>Haptista</taxon>
        <taxon>Haptophyta</taxon>
        <taxon>Prymnesiophyceae</taxon>
        <taxon>Prymnesiales</taxon>
        <taxon>Prymnesiaceae</taxon>
        <taxon>Prymnesium</taxon>
    </lineage>
</organism>
<dbReference type="SUPFAM" id="SSF52540">
    <property type="entry name" value="P-loop containing nucleoside triphosphate hydrolases"/>
    <property type="match status" value="1"/>
</dbReference>
<evidence type="ECO:0000256" key="1">
    <source>
        <dbReference type="ARBA" id="ARBA00004193"/>
    </source>
</evidence>
<keyword evidence="4" id="KW-0342">GTP-binding</keyword>
<dbReference type="PRINTS" id="PR00449">
    <property type="entry name" value="RASTRNSFRMNG"/>
</dbReference>
<dbReference type="Gene3D" id="3.40.50.300">
    <property type="entry name" value="P-loop containing nucleotide triphosphate hydrolases"/>
    <property type="match status" value="1"/>
</dbReference>
<keyword evidence="9" id="KW-1185">Reference proteome</keyword>
<dbReference type="GO" id="GO:0003924">
    <property type="term" value="F:GTPase activity"/>
    <property type="evidence" value="ECO:0007669"/>
    <property type="project" value="InterPro"/>
</dbReference>
<dbReference type="EMBL" id="JBGBPQ010000022">
    <property type="protein sequence ID" value="KAL1502972.1"/>
    <property type="molecule type" value="Genomic_DNA"/>
</dbReference>
<gene>
    <name evidence="8" type="ORF">AB1Y20_011043</name>
</gene>
<dbReference type="PANTHER" id="PTHR46149:SF7">
    <property type="entry name" value="GTP-BINDING PROTEIN DI-RAS2"/>
    <property type="match status" value="1"/>
</dbReference>
<evidence type="ECO:0000256" key="2">
    <source>
        <dbReference type="ARBA" id="ARBA00022475"/>
    </source>
</evidence>
<keyword evidence="6" id="KW-0449">Lipoprotein</keyword>
<dbReference type="Proteomes" id="UP001515480">
    <property type="component" value="Unassembled WGS sequence"/>
</dbReference>
<evidence type="ECO:0000256" key="5">
    <source>
        <dbReference type="ARBA" id="ARBA00023136"/>
    </source>
</evidence>
<keyword evidence="4" id="KW-0547">Nucleotide-binding</keyword>
<dbReference type="InterPro" id="IPR001806">
    <property type="entry name" value="Small_GTPase"/>
</dbReference>
<keyword evidence="5" id="KW-0472">Membrane</keyword>
<dbReference type="InterPro" id="IPR027417">
    <property type="entry name" value="P-loop_NTPase"/>
</dbReference>
<evidence type="ECO:0000313" key="8">
    <source>
        <dbReference type="EMBL" id="KAL1502972.1"/>
    </source>
</evidence>
<evidence type="ECO:0008006" key="10">
    <source>
        <dbReference type="Google" id="ProtNLM"/>
    </source>
</evidence>
<dbReference type="PROSITE" id="PS51421">
    <property type="entry name" value="RAS"/>
    <property type="match status" value="1"/>
</dbReference>
<protein>
    <recommendedName>
        <fullName evidence="10">Cytoplasmic dynein 2 light intermediate chain 1</fullName>
    </recommendedName>
</protein>
<accession>A0AB34ILR1</accession>
<dbReference type="GO" id="GO:0005886">
    <property type="term" value="C:plasma membrane"/>
    <property type="evidence" value="ECO:0007669"/>
    <property type="project" value="UniProtKB-SubCell"/>
</dbReference>
<dbReference type="SMART" id="SM00173">
    <property type="entry name" value="RAS"/>
    <property type="match status" value="1"/>
</dbReference>
<dbReference type="PROSITE" id="PS51419">
    <property type="entry name" value="RAB"/>
    <property type="match status" value="1"/>
</dbReference>
<feature type="region of interest" description="Disordered" evidence="7">
    <location>
        <begin position="1"/>
        <end position="45"/>
    </location>
</feature>
<dbReference type="PANTHER" id="PTHR46149">
    <property type="entry name" value="MIP08469P"/>
    <property type="match status" value="1"/>
</dbReference>
<evidence type="ECO:0000313" key="9">
    <source>
        <dbReference type="Proteomes" id="UP001515480"/>
    </source>
</evidence>
<keyword evidence="2" id="KW-1003">Cell membrane</keyword>
<proteinExistence type="predicted"/>
<dbReference type="Pfam" id="PF00071">
    <property type="entry name" value="Ras"/>
    <property type="match status" value="1"/>
</dbReference>